<evidence type="ECO:0000313" key="14">
    <source>
        <dbReference type="Proteomes" id="UP000488956"/>
    </source>
</evidence>
<dbReference type="EMBL" id="QXGA01004346">
    <property type="protein sequence ID" value="KAE9074232.1"/>
    <property type="molecule type" value="Genomic_DNA"/>
</dbReference>
<name>A0A6A3HXB9_9STRA</name>
<sequence length="123" mass="13994">MPLWTFEAAMERGHASLGERMFSKGAELVPDRCIFDELCNVRINAATRDGDLDTVTRFVRYVPGLIVTMAVEEAAANAQLQILDWLNENAPLVCWVIYAYRKTRNNGHLTVLKWLNKKVPRTS</sequence>
<evidence type="ECO:0000313" key="4">
    <source>
        <dbReference type="EMBL" id="KAE9070501.1"/>
    </source>
</evidence>
<dbReference type="EMBL" id="QXFX01003204">
    <property type="protein sequence ID" value="KAE9070501.1"/>
    <property type="molecule type" value="Genomic_DNA"/>
</dbReference>
<dbReference type="EMBL" id="QXFZ01003243">
    <property type="protein sequence ID" value="KAE9070314.1"/>
    <property type="molecule type" value="Genomic_DNA"/>
</dbReference>
<dbReference type="EMBL" id="QXGE01003246">
    <property type="protein sequence ID" value="KAE9276175.1"/>
    <property type="molecule type" value="Genomic_DNA"/>
</dbReference>
<dbReference type="EMBL" id="QXGB01003088">
    <property type="protein sequence ID" value="KAE9172858.1"/>
    <property type="molecule type" value="Genomic_DNA"/>
</dbReference>
<evidence type="ECO:0000313" key="2">
    <source>
        <dbReference type="EMBL" id="KAE8972884.1"/>
    </source>
</evidence>
<dbReference type="EMBL" id="QXFW01003119">
    <property type="protein sequence ID" value="KAE8972884.1"/>
    <property type="molecule type" value="Genomic_DNA"/>
</dbReference>
<accession>A0A6A3HXB9</accession>
<evidence type="ECO:0000313" key="9">
    <source>
        <dbReference type="Proteomes" id="UP000433483"/>
    </source>
</evidence>
<evidence type="ECO:0000313" key="11">
    <source>
        <dbReference type="Proteomes" id="UP000440732"/>
    </source>
</evidence>
<organism evidence="2 13">
    <name type="scientific">Phytophthora fragariae</name>
    <dbReference type="NCBI Taxonomy" id="53985"/>
    <lineage>
        <taxon>Eukaryota</taxon>
        <taxon>Sar</taxon>
        <taxon>Stramenopiles</taxon>
        <taxon>Oomycota</taxon>
        <taxon>Peronosporomycetes</taxon>
        <taxon>Peronosporales</taxon>
        <taxon>Peronosporaceae</taxon>
        <taxon>Phytophthora</taxon>
    </lineage>
</organism>
<dbReference type="Proteomes" id="UP000433483">
    <property type="component" value="Unassembled WGS sequence"/>
</dbReference>
<dbReference type="Proteomes" id="UP000441208">
    <property type="component" value="Unassembled WGS sequence"/>
</dbReference>
<dbReference type="AlphaFoldDB" id="A0A6A3HXB9"/>
<dbReference type="Proteomes" id="UP000429523">
    <property type="component" value="Unassembled WGS sequence"/>
</dbReference>
<dbReference type="Proteomes" id="UP000460718">
    <property type="component" value="Unassembled WGS sequence"/>
</dbReference>
<evidence type="ECO:0000313" key="3">
    <source>
        <dbReference type="EMBL" id="KAE9070314.1"/>
    </source>
</evidence>
<dbReference type="Proteomes" id="UP000488956">
    <property type="component" value="Unassembled WGS sequence"/>
</dbReference>
<evidence type="ECO:0000313" key="8">
    <source>
        <dbReference type="Proteomes" id="UP000429523"/>
    </source>
</evidence>
<evidence type="ECO:0000313" key="1">
    <source>
        <dbReference type="EMBL" id="KAE8922615.1"/>
    </source>
</evidence>
<dbReference type="OrthoDB" id="10470062at2759"/>
<evidence type="ECO:0000313" key="12">
    <source>
        <dbReference type="Proteomes" id="UP000441208"/>
    </source>
</evidence>
<evidence type="ECO:0000313" key="7">
    <source>
        <dbReference type="EMBL" id="KAE9276175.1"/>
    </source>
</evidence>
<dbReference type="Proteomes" id="UP000440732">
    <property type="component" value="Unassembled WGS sequence"/>
</dbReference>
<dbReference type="EMBL" id="QXGF01003032">
    <property type="protein sequence ID" value="KAE8922615.1"/>
    <property type="molecule type" value="Genomic_DNA"/>
</dbReference>
<dbReference type="Proteomes" id="UP000437068">
    <property type="component" value="Unassembled WGS sequence"/>
</dbReference>
<proteinExistence type="predicted"/>
<protein>
    <submittedName>
        <fullName evidence="2">Uncharacterized protein</fullName>
    </submittedName>
</protein>
<reference evidence="13 14" key="1">
    <citation type="submission" date="2018-09" db="EMBL/GenBank/DDBJ databases">
        <title>Genomic investigation of the strawberry pathogen Phytophthora fragariae indicates pathogenicity is determined by transcriptional variation in three key races.</title>
        <authorList>
            <person name="Adams T.M."/>
            <person name="Armitage A.D."/>
            <person name="Sobczyk M.K."/>
            <person name="Bates H.J."/>
            <person name="Dunwell J.M."/>
            <person name="Nellist C.F."/>
            <person name="Harrison R.J."/>
        </authorList>
    </citation>
    <scope>NUCLEOTIDE SEQUENCE [LARGE SCALE GENOMIC DNA]</scope>
    <source>
        <strain evidence="7 10">A4</strain>
        <strain evidence="6 9">NOV-27</strain>
        <strain evidence="5 11">NOV-5</strain>
        <strain evidence="3 12">NOV-71</strain>
        <strain evidence="1 8">NOV-9</strain>
        <strain evidence="4 14">ONT-3</strain>
        <strain evidence="2 13">SCRP245</strain>
    </source>
</reference>
<evidence type="ECO:0000313" key="5">
    <source>
        <dbReference type="EMBL" id="KAE9074232.1"/>
    </source>
</evidence>
<comment type="caution">
    <text evidence="2">The sequence shown here is derived from an EMBL/GenBank/DDBJ whole genome shotgun (WGS) entry which is preliminary data.</text>
</comment>
<evidence type="ECO:0000313" key="10">
    <source>
        <dbReference type="Proteomes" id="UP000437068"/>
    </source>
</evidence>
<gene>
    <name evidence="7" type="ORF">PF001_g26254</name>
    <name evidence="6" type="ORF">PF005_g26524</name>
    <name evidence="5" type="ORF">PF006_g28581</name>
    <name evidence="3" type="ORF">PF007_g26986</name>
    <name evidence="1" type="ORF">PF009_g27123</name>
    <name evidence="4" type="ORF">PF010_g26243</name>
    <name evidence="2" type="ORF">PF011_g25479</name>
</gene>
<keyword evidence="9" id="KW-1185">Reference proteome</keyword>
<evidence type="ECO:0000313" key="6">
    <source>
        <dbReference type="EMBL" id="KAE9172858.1"/>
    </source>
</evidence>
<evidence type="ECO:0000313" key="13">
    <source>
        <dbReference type="Proteomes" id="UP000460718"/>
    </source>
</evidence>